<dbReference type="EMBL" id="MKZY01000011">
    <property type="protein sequence ID" value="OOO03945.1"/>
    <property type="molecule type" value="Genomic_DNA"/>
</dbReference>
<dbReference type="Pfam" id="PF00389">
    <property type="entry name" value="2-Hacid_dh"/>
    <property type="match status" value="1"/>
</dbReference>
<evidence type="ECO:0000256" key="3">
    <source>
        <dbReference type="ARBA" id="ARBA00005854"/>
    </source>
</evidence>
<evidence type="ECO:0000256" key="22">
    <source>
        <dbReference type="ARBA" id="ARBA00048731"/>
    </source>
</evidence>
<dbReference type="InterPro" id="IPR045865">
    <property type="entry name" value="ACT-like_dom_sf"/>
</dbReference>
<dbReference type="GO" id="GO:0006564">
    <property type="term" value="P:L-serine biosynthetic process"/>
    <property type="evidence" value="ECO:0007669"/>
    <property type="project" value="UniProtKB-KW"/>
</dbReference>
<keyword evidence="10" id="KW-0028">Amino-acid biosynthesis</keyword>
<dbReference type="Gene3D" id="3.30.930.10">
    <property type="entry name" value="Bira Bifunctional Protein, Domain 2"/>
    <property type="match status" value="1"/>
</dbReference>
<dbReference type="InterPro" id="IPR036291">
    <property type="entry name" value="NAD(P)-bd_dom_sf"/>
</dbReference>
<evidence type="ECO:0000256" key="1">
    <source>
        <dbReference type="ARBA" id="ARBA00003800"/>
    </source>
</evidence>
<dbReference type="GO" id="GO:0051287">
    <property type="term" value="F:NAD binding"/>
    <property type="evidence" value="ECO:0007669"/>
    <property type="project" value="InterPro"/>
</dbReference>
<evidence type="ECO:0000256" key="6">
    <source>
        <dbReference type="ARBA" id="ARBA00013001"/>
    </source>
</evidence>
<dbReference type="InterPro" id="IPR029752">
    <property type="entry name" value="D-isomer_DH_CS1"/>
</dbReference>
<dbReference type="InterPro" id="IPR045864">
    <property type="entry name" value="aa-tRNA-synth_II/BPL/LPL"/>
</dbReference>
<dbReference type="GO" id="GO:0061759">
    <property type="term" value="F:2-oxoglutarate reductase activity"/>
    <property type="evidence" value="ECO:0007669"/>
    <property type="project" value="UniProtKB-ARBA"/>
</dbReference>
<keyword evidence="13" id="KW-0648">Protein biosynthesis</keyword>
<comment type="caution">
    <text evidence="27">The sequence shown here is derived from an EMBL/GenBank/DDBJ whole genome shotgun (WGS) entry which is preliminary data.</text>
</comment>
<dbReference type="Proteomes" id="UP000190312">
    <property type="component" value="Unassembled WGS sequence"/>
</dbReference>
<evidence type="ECO:0000256" key="24">
    <source>
        <dbReference type="SAM" id="MobiDB-lite"/>
    </source>
</evidence>
<organism evidence="27 28">
    <name type="scientific">Aspergillus oryzae</name>
    <name type="common">Yellow koji mold</name>
    <dbReference type="NCBI Taxonomy" id="5062"/>
    <lineage>
        <taxon>Eukaryota</taxon>
        <taxon>Fungi</taxon>
        <taxon>Dikarya</taxon>
        <taxon>Ascomycota</taxon>
        <taxon>Pezizomycotina</taxon>
        <taxon>Eurotiomycetes</taxon>
        <taxon>Eurotiomycetidae</taxon>
        <taxon>Eurotiales</taxon>
        <taxon>Aspergillaceae</taxon>
        <taxon>Aspergillus</taxon>
        <taxon>Aspergillus subgen. Circumdati</taxon>
    </lineage>
</organism>
<dbReference type="PANTHER" id="PTHR11778">
    <property type="entry name" value="SERYL-TRNA SYNTHETASE"/>
    <property type="match status" value="1"/>
</dbReference>
<evidence type="ECO:0000256" key="10">
    <source>
        <dbReference type="ARBA" id="ARBA00022605"/>
    </source>
</evidence>
<keyword evidence="17" id="KW-0718">Serine biosynthesis</keyword>
<keyword evidence="12" id="KW-0067">ATP-binding</keyword>
<evidence type="ECO:0000313" key="28">
    <source>
        <dbReference type="Proteomes" id="UP000190312"/>
    </source>
</evidence>
<dbReference type="PROSITE" id="PS50862">
    <property type="entry name" value="AA_TRNA_LIGASE_II"/>
    <property type="match status" value="1"/>
</dbReference>
<evidence type="ECO:0000313" key="27">
    <source>
        <dbReference type="EMBL" id="OOO03945.1"/>
    </source>
</evidence>
<evidence type="ECO:0000256" key="17">
    <source>
        <dbReference type="ARBA" id="ARBA00023299"/>
    </source>
</evidence>
<dbReference type="InterPro" id="IPR002912">
    <property type="entry name" value="ACT_dom"/>
</dbReference>
<dbReference type="UniPathway" id="UPA00906">
    <property type="reaction ID" value="UER00895"/>
</dbReference>
<dbReference type="EC" id="1.1.1.95" evidence="7"/>
<evidence type="ECO:0000256" key="5">
    <source>
        <dbReference type="ARBA" id="ARBA00012840"/>
    </source>
</evidence>
<evidence type="ECO:0000259" key="25">
    <source>
        <dbReference type="PROSITE" id="PS50862"/>
    </source>
</evidence>
<dbReference type="InterPro" id="IPR029753">
    <property type="entry name" value="D-isomer_DH_CS"/>
</dbReference>
<evidence type="ECO:0000256" key="2">
    <source>
        <dbReference type="ARBA" id="ARBA00005216"/>
    </source>
</evidence>
<evidence type="ECO:0000256" key="14">
    <source>
        <dbReference type="ARBA" id="ARBA00023002"/>
    </source>
</evidence>
<keyword evidence="15" id="KW-0520">NAD</keyword>
<dbReference type="EC" id="1.1.1.399" evidence="6"/>
<dbReference type="Pfam" id="PF02826">
    <property type="entry name" value="2-Hacid_dh_C"/>
    <property type="match status" value="1"/>
</dbReference>
<dbReference type="SUPFAM" id="SSF55021">
    <property type="entry name" value="ACT-like"/>
    <property type="match status" value="1"/>
</dbReference>
<dbReference type="InterPro" id="IPR042103">
    <property type="entry name" value="SerRS_1_N_sf"/>
</dbReference>
<dbReference type="EC" id="6.1.1.11" evidence="5"/>
<comment type="similarity">
    <text evidence="3">Belongs to the D-isomer specific 2-hydroxyacid dehydrogenase family.</text>
</comment>
<evidence type="ECO:0000256" key="8">
    <source>
        <dbReference type="ARBA" id="ARBA00022553"/>
    </source>
</evidence>
<keyword evidence="9" id="KW-0436">Ligase</keyword>
<evidence type="ECO:0000256" key="15">
    <source>
        <dbReference type="ARBA" id="ARBA00023027"/>
    </source>
</evidence>
<evidence type="ECO:0000256" key="9">
    <source>
        <dbReference type="ARBA" id="ARBA00022598"/>
    </source>
</evidence>
<feature type="domain" description="ACT" evidence="26">
    <location>
        <begin position="965"/>
        <end position="1035"/>
    </location>
</feature>
<dbReference type="CDD" id="cd12176">
    <property type="entry name" value="PGDH_3"/>
    <property type="match status" value="1"/>
</dbReference>
<dbReference type="AlphaFoldDB" id="A0A1S9D4D7"/>
<dbReference type="FunFam" id="3.30.930.10:FF:000026">
    <property type="entry name" value="Seryl-tRNA synthetase, cytoplasmic"/>
    <property type="match status" value="1"/>
</dbReference>
<comment type="catalytic activity">
    <reaction evidence="22">
        <text>(2R)-3-phosphoglycerate + NAD(+) = 3-phosphooxypyruvate + NADH + H(+)</text>
        <dbReference type="Rhea" id="RHEA:12641"/>
        <dbReference type="ChEBI" id="CHEBI:15378"/>
        <dbReference type="ChEBI" id="CHEBI:18110"/>
        <dbReference type="ChEBI" id="CHEBI:57540"/>
        <dbReference type="ChEBI" id="CHEBI:57945"/>
        <dbReference type="ChEBI" id="CHEBI:58272"/>
        <dbReference type="EC" id="1.1.1.95"/>
    </reaction>
</comment>
<keyword evidence="16 27" id="KW-0030">Aminoacyl-tRNA synthetase</keyword>
<comment type="catalytic activity">
    <reaction evidence="21">
        <text>(R)-2-hydroxyglutarate + NAD(+) = 2-oxoglutarate + NADH + H(+)</text>
        <dbReference type="Rhea" id="RHEA:49612"/>
        <dbReference type="ChEBI" id="CHEBI:15378"/>
        <dbReference type="ChEBI" id="CHEBI:15801"/>
        <dbReference type="ChEBI" id="CHEBI:16810"/>
        <dbReference type="ChEBI" id="CHEBI:57540"/>
        <dbReference type="ChEBI" id="CHEBI:57945"/>
        <dbReference type="EC" id="1.1.1.399"/>
    </reaction>
</comment>
<dbReference type="PRINTS" id="PR00981">
    <property type="entry name" value="TRNASYNTHSER"/>
</dbReference>
<dbReference type="GO" id="GO:0004617">
    <property type="term" value="F:phosphoglycerate dehydrogenase activity"/>
    <property type="evidence" value="ECO:0007669"/>
    <property type="project" value="UniProtKB-EC"/>
</dbReference>
<dbReference type="Pfam" id="PF00587">
    <property type="entry name" value="tRNA-synt_2b"/>
    <property type="match status" value="1"/>
</dbReference>
<dbReference type="OrthoDB" id="10264585at2759"/>
<dbReference type="FunFam" id="3.40.50.720:FF:000041">
    <property type="entry name" value="D-3-phosphoglycerate dehydrogenase"/>
    <property type="match status" value="1"/>
</dbReference>
<dbReference type="SUPFAM" id="SSF52283">
    <property type="entry name" value="Formate/glycerate dehydrogenase catalytic domain-like"/>
    <property type="match status" value="1"/>
</dbReference>
<dbReference type="Gene3D" id="1.10.287.40">
    <property type="entry name" value="Serine-tRNA synthetase, tRNA binding domain"/>
    <property type="match status" value="1"/>
</dbReference>
<keyword evidence="8" id="KW-0597">Phosphoprotein</keyword>
<dbReference type="InterPro" id="IPR002314">
    <property type="entry name" value="aa-tRNA-synt_IIb"/>
</dbReference>
<dbReference type="SUPFAM" id="SSF55681">
    <property type="entry name" value="Class II aaRS and biotin synthetases"/>
    <property type="match status" value="1"/>
</dbReference>
<name>A0A1S9D4D7_ASPOZ</name>
<gene>
    <name evidence="27" type="ORF">OAory_01047920</name>
</gene>
<feature type="domain" description="Aminoacyl-transfer RNA synthetases class-II family profile" evidence="25">
    <location>
        <begin position="183"/>
        <end position="462"/>
    </location>
</feature>
<dbReference type="InterPro" id="IPR033729">
    <property type="entry name" value="SerRS_core"/>
</dbReference>
<evidence type="ECO:0000256" key="20">
    <source>
        <dbReference type="ARBA" id="ARBA00034892"/>
    </source>
</evidence>
<dbReference type="GO" id="GO:0004828">
    <property type="term" value="F:serine-tRNA ligase activity"/>
    <property type="evidence" value="ECO:0007669"/>
    <property type="project" value="UniProtKB-EC"/>
</dbReference>
<feature type="compositionally biased region" description="Low complexity" evidence="24">
    <location>
        <begin position="486"/>
        <end position="504"/>
    </location>
</feature>
<comment type="similarity">
    <text evidence="4">Belongs to the class-II aminoacyl-tRNA synthetase family. Type-1 seryl-tRNA synthetase subfamily.</text>
</comment>
<dbReference type="InterPro" id="IPR006139">
    <property type="entry name" value="D-isomer_2_OHA_DH_cat_dom"/>
</dbReference>
<dbReference type="CDD" id="cd04901">
    <property type="entry name" value="ACT_3PGDH"/>
    <property type="match status" value="1"/>
</dbReference>
<dbReference type="Gene3D" id="3.30.70.260">
    <property type="match status" value="1"/>
</dbReference>
<dbReference type="GO" id="GO:0005524">
    <property type="term" value="F:ATP binding"/>
    <property type="evidence" value="ECO:0007669"/>
    <property type="project" value="UniProtKB-KW"/>
</dbReference>
<evidence type="ECO:0000256" key="21">
    <source>
        <dbReference type="ARBA" id="ARBA00048126"/>
    </source>
</evidence>
<evidence type="ECO:0000256" key="4">
    <source>
        <dbReference type="ARBA" id="ARBA00010728"/>
    </source>
</evidence>
<evidence type="ECO:0000256" key="12">
    <source>
        <dbReference type="ARBA" id="ARBA00022840"/>
    </source>
</evidence>
<dbReference type="GO" id="GO:0006434">
    <property type="term" value="P:seryl-tRNA aminoacylation"/>
    <property type="evidence" value="ECO:0007669"/>
    <property type="project" value="InterPro"/>
</dbReference>
<dbReference type="PROSITE" id="PS00065">
    <property type="entry name" value="D_2_HYDROXYACID_DH_1"/>
    <property type="match status" value="1"/>
</dbReference>
<dbReference type="NCBIfam" id="TIGR00414">
    <property type="entry name" value="serS"/>
    <property type="match status" value="1"/>
</dbReference>
<dbReference type="NCBIfam" id="NF008759">
    <property type="entry name" value="PRK11790.1"/>
    <property type="match status" value="1"/>
</dbReference>
<dbReference type="eggNOG" id="KOG2509">
    <property type="taxonomic scope" value="Eukaryota"/>
</dbReference>
<accession>A0A1S9D4D7</accession>
<feature type="coiled-coil region" evidence="23">
    <location>
        <begin position="77"/>
        <end position="121"/>
    </location>
</feature>
<evidence type="ECO:0000256" key="11">
    <source>
        <dbReference type="ARBA" id="ARBA00022741"/>
    </source>
</evidence>
<dbReference type="VEuPathDB" id="FungiDB:AO090009000711"/>
<dbReference type="CDD" id="cd00770">
    <property type="entry name" value="SerRS_core"/>
    <property type="match status" value="1"/>
</dbReference>
<evidence type="ECO:0000256" key="23">
    <source>
        <dbReference type="SAM" id="Coils"/>
    </source>
</evidence>
<dbReference type="PROSITE" id="PS51671">
    <property type="entry name" value="ACT"/>
    <property type="match status" value="1"/>
</dbReference>
<evidence type="ECO:0000256" key="7">
    <source>
        <dbReference type="ARBA" id="ARBA00013143"/>
    </source>
</evidence>
<protein>
    <recommendedName>
        <fullName evidence="18">2-oxoglutarate reductase</fullName>
        <ecNumber evidence="6">1.1.1.399</ecNumber>
        <ecNumber evidence="7">1.1.1.95</ecNumber>
        <ecNumber evidence="5">6.1.1.11</ecNumber>
    </recommendedName>
    <alternativeName>
        <fullName evidence="19">Seryl-tRNA synthetase</fullName>
    </alternativeName>
    <alternativeName>
        <fullName evidence="20">Seryl-tRNA(Ser) synthetase</fullName>
    </alternativeName>
</protein>
<feature type="region of interest" description="Disordered" evidence="24">
    <location>
        <begin position="483"/>
        <end position="517"/>
    </location>
</feature>
<proteinExistence type="inferred from homology"/>
<dbReference type="VEuPathDB" id="FungiDB:AO090009000712"/>
<dbReference type="InterPro" id="IPR010978">
    <property type="entry name" value="tRNA-bd_arm"/>
</dbReference>
<dbReference type="InterPro" id="IPR002317">
    <property type="entry name" value="Ser-tRNA-ligase_type_1"/>
</dbReference>
<reference evidence="27 28" key="1">
    <citation type="submission" date="2016-10" db="EMBL/GenBank/DDBJ databases">
        <title>Genome sequencing of Aspergillus oryzae BCC7051.</title>
        <authorList>
            <person name="Thammarongtham C."/>
            <person name="Vorapreeda T."/>
            <person name="Nookaew I."/>
            <person name="Srisuk T."/>
            <person name="Land M."/>
            <person name="Jeennor S."/>
            <person name="Laoteng K."/>
        </authorList>
    </citation>
    <scope>NUCLEOTIDE SEQUENCE [LARGE SCALE GENOMIC DNA]</scope>
    <source>
        <strain evidence="27 28">BCC7051</strain>
    </source>
</reference>
<evidence type="ECO:0000256" key="19">
    <source>
        <dbReference type="ARBA" id="ARBA00031113"/>
    </source>
</evidence>
<keyword evidence="14" id="KW-0560">Oxidoreductase</keyword>
<evidence type="ECO:0000256" key="18">
    <source>
        <dbReference type="ARBA" id="ARBA00030455"/>
    </source>
</evidence>
<dbReference type="InterPro" id="IPR006195">
    <property type="entry name" value="aa-tRNA-synth_II"/>
</dbReference>
<evidence type="ECO:0000259" key="26">
    <source>
        <dbReference type="PROSITE" id="PS51671"/>
    </source>
</evidence>
<dbReference type="Gene3D" id="3.40.50.720">
    <property type="entry name" value="NAD(P)-binding Rossmann-like Domain"/>
    <property type="match status" value="2"/>
</dbReference>
<dbReference type="InterPro" id="IPR006140">
    <property type="entry name" value="D-isomer_DH_NAD-bd"/>
</dbReference>
<comment type="pathway">
    <text evidence="2">Amino-acid biosynthesis; L-serine biosynthesis; L-serine from 3-phospho-D-glycerate: step 1/3.</text>
</comment>
<keyword evidence="11" id="KW-0547">Nucleotide-binding</keyword>
<dbReference type="SUPFAM" id="SSF51735">
    <property type="entry name" value="NAD(P)-binding Rossmann-fold domains"/>
    <property type="match status" value="1"/>
</dbReference>
<sequence length="1035" mass="115995">MLDIADFVSDRGGNPNKVKESQRKRFAPESVVDEILTLYEEARRGTFFKDFITSPKKVNRLKHAAARYEVMQIGSQLNGLQKEIGKKKKNKEDASSLLEEKAALEQRKKDAEDLALQKEKQRDSKLRTIGNYVHDSVPVSNNEVGVYRSPKYSFGKGADMHHKDDNVVVKTWVPENVTVEKRDCLSHHEVLTRLDGYDPERGVKIVGHRGYCLTGYGLFLNLALINYGLEFLWGKGYKPNQPPQFMLKDMMAKTAQLEQFDEELYKVTESEDKSTDKYLIATSEQPLSALHDGEWLQDKDLPIKYAGYSTCYRKEAGAHGKDAWGIFRVHQFEKIEQFVLTKPEQSWEAFEEMMATSEEFYKSLGLPYQIVTIVSGALNNAASKKYDLEAWFPFQGEYKELVSCSNCTDYQARALEIRYGTKKATDVKKSYVHALNATLCATERTLCCILENYQKEDGFIVPEPLRKYIPGAPEFLPYTKELPKDSTSQKAKGKQSSKAASGAEEATRKIQDLRVGPPVPESPKLHLKYNDFYHSISNTLNYPTTLLCYIPFLHHLVHSALFISSLDYFGTMSAIPQEINSHQASGLSPNASFQSAPSSHGNSVFTNRTIPLPNAKHLKPFATEDIKVLLLENVNQTGRDILTKQGYQVEFLKSSLPEDQLIEKIRDVHVIGIRSKTKLSARILKEARNLIVVGCFCIGTNQVDLQYAAEHGIAVFNSPFSNSRSVAELVIAEIIALARQLGDRSNEMHNGTWNKVSNKCWEIRGKTLGIIGYGHIGSQLSVLAEAMGMSVLYYDVVNLMALGTARQVPTLESLLSQSDFVTCHVPELPETKNMIGQRQFEQMRDGSYLINASRGSVVDIPALIHAMRSGKVAGAALDVYPNEPAGNGDYFNSDLNNWTADLRSLKNVILTPHIGGSTEEAQRAIGVEVGDALVRYVNEGTTLGAVNLPEVALRSLTMDEPEHARVIYIHQNIPGVLRKVNEILGDHNVDKQMTDSRGDVAYLMADISNVDNTTIKDLYERLESLSSRIMTRILY</sequence>
<dbReference type="PROSITE" id="PS00671">
    <property type="entry name" value="D_2_HYDROXYACID_DH_3"/>
    <property type="match status" value="1"/>
</dbReference>
<evidence type="ECO:0000256" key="16">
    <source>
        <dbReference type="ARBA" id="ARBA00023146"/>
    </source>
</evidence>
<keyword evidence="23" id="KW-0175">Coiled coil</keyword>
<comment type="function">
    <text evidence="1">Catalyzes the reversible oxidation of 3-phospho-D-glycerate to 3-phosphonooxypyruvate, the first step of the phosphorylated L-serine biosynthesis pathway. Also catalyzes the reversible oxidation of 2-hydroxyglutarate to 2-oxoglutarate.</text>
</comment>
<dbReference type="SUPFAM" id="SSF46589">
    <property type="entry name" value="tRNA-binding arm"/>
    <property type="match status" value="1"/>
</dbReference>
<evidence type="ECO:0000256" key="13">
    <source>
        <dbReference type="ARBA" id="ARBA00022917"/>
    </source>
</evidence>
<dbReference type="FunFam" id="3.30.70.260:FF:000036">
    <property type="entry name" value="D-3-phosphoglycerate dehydrogenase"/>
    <property type="match status" value="1"/>
</dbReference>
<dbReference type="UniPathway" id="UPA00135">
    <property type="reaction ID" value="UER00196"/>
</dbReference>